<evidence type="ECO:0000313" key="2">
    <source>
        <dbReference type="EMBL" id="KAJ8557223.1"/>
    </source>
</evidence>
<dbReference type="InterPro" id="IPR039624">
    <property type="entry name" value="LEA1/2/D7/KIN2"/>
</dbReference>
<comment type="caution">
    <text evidence="2">The sequence shown here is derived from an EMBL/GenBank/DDBJ whole genome shotgun (WGS) entry which is preliminary data.</text>
</comment>
<dbReference type="EMBL" id="JAJAGQ010000007">
    <property type="protein sequence ID" value="KAJ8557223.1"/>
    <property type="molecule type" value="Genomic_DNA"/>
</dbReference>
<proteinExistence type="predicted"/>
<dbReference type="SUPFAM" id="SSF58104">
    <property type="entry name" value="Methyl-accepting chemotaxis protein (MCP) signaling domain"/>
    <property type="match status" value="1"/>
</dbReference>
<accession>A0A9Q1MFY3</accession>
<dbReference type="PANTHER" id="PTHR34191">
    <property type="entry name" value="LATE EMBRYOGENESIS ABUNDANT PROTEIN (LEA) FAMILY PROTEIN"/>
    <property type="match status" value="1"/>
</dbReference>
<gene>
    <name evidence="2" type="ORF">K7X08_002848</name>
</gene>
<feature type="region of interest" description="Disordered" evidence="1">
    <location>
        <begin position="1"/>
        <end position="22"/>
    </location>
</feature>
<dbReference type="OrthoDB" id="833158at2759"/>
<protein>
    <submittedName>
        <fullName evidence="2">Uncharacterized protein</fullName>
    </submittedName>
</protein>
<dbReference type="Proteomes" id="UP001152561">
    <property type="component" value="Unassembled WGS sequence"/>
</dbReference>
<feature type="compositionally biased region" description="Basic and acidic residues" evidence="1">
    <location>
        <begin position="1"/>
        <end position="12"/>
    </location>
</feature>
<dbReference type="Gene3D" id="1.20.120.20">
    <property type="entry name" value="Apolipoprotein"/>
    <property type="match status" value="1"/>
</dbReference>
<organism evidence="2 3">
    <name type="scientific">Anisodus acutangulus</name>
    <dbReference type="NCBI Taxonomy" id="402998"/>
    <lineage>
        <taxon>Eukaryota</taxon>
        <taxon>Viridiplantae</taxon>
        <taxon>Streptophyta</taxon>
        <taxon>Embryophyta</taxon>
        <taxon>Tracheophyta</taxon>
        <taxon>Spermatophyta</taxon>
        <taxon>Magnoliopsida</taxon>
        <taxon>eudicotyledons</taxon>
        <taxon>Gunneridae</taxon>
        <taxon>Pentapetalae</taxon>
        <taxon>asterids</taxon>
        <taxon>lamiids</taxon>
        <taxon>Solanales</taxon>
        <taxon>Solanaceae</taxon>
        <taxon>Solanoideae</taxon>
        <taxon>Hyoscyameae</taxon>
        <taxon>Anisodus</taxon>
    </lineage>
</organism>
<evidence type="ECO:0000313" key="3">
    <source>
        <dbReference type="Proteomes" id="UP001152561"/>
    </source>
</evidence>
<reference evidence="3" key="1">
    <citation type="journal article" date="2023" name="Proc. Natl. Acad. Sci. U.S.A.">
        <title>Genomic and structural basis for evolution of tropane alkaloid biosynthesis.</title>
        <authorList>
            <person name="Wanga Y.-J."/>
            <person name="Taina T."/>
            <person name="Yua J.-Y."/>
            <person name="Lia J."/>
            <person name="Xua B."/>
            <person name="Chenc J."/>
            <person name="D'Auriad J.C."/>
            <person name="Huanga J.-P."/>
            <person name="Huanga S.-X."/>
        </authorList>
    </citation>
    <scope>NUCLEOTIDE SEQUENCE [LARGE SCALE GENOMIC DNA]</scope>
    <source>
        <strain evidence="3">cv. KIB-2019</strain>
    </source>
</reference>
<evidence type="ECO:0000256" key="1">
    <source>
        <dbReference type="SAM" id="MobiDB-lite"/>
    </source>
</evidence>
<sequence length="107" mass="11418">MDTSKISHEIGKAHGQGQEKGSQLMEKIGNAAQSIKETVQEMVPQAKANYQAGQAQGQAQEKTTQLMEKAGNVTQSTKETVQQMGQQVKDTTLGAVDAVKNATGMNK</sequence>
<name>A0A9Q1MFY3_9SOLA</name>
<dbReference type="PANTHER" id="PTHR34191:SF23">
    <property type="entry name" value="ABA-INDUCIBLE PROTEIN-LIKE"/>
    <property type="match status" value="1"/>
</dbReference>
<dbReference type="AlphaFoldDB" id="A0A9Q1MFY3"/>
<keyword evidence="3" id="KW-1185">Reference proteome</keyword>